<feature type="transmembrane region" description="Helical" evidence="10">
    <location>
        <begin position="27"/>
        <end position="48"/>
    </location>
</feature>
<keyword evidence="2" id="KW-0813">Transport</keyword>
<keyword evidence="4" id="KW-1003">Cell membrane</keyword>
<feature type="transmembrane region" description="Helical" evidence="10">
    <location>
        <begin position="265"/>
        <end position="288"/>
    </location>
</feature>
<reference evidence="16 17" key="1">
    <citation type="submission" date="2017-09" db="EMBL/GenBank/DDBJ databases">
        <title>Bacterial strain isolated from the female urinary microbiota.</title>
        <authorList>
            <person name="Thomas-White K."/>
            <person name="Kumar N."/>
            <person name="Forster S."/>
            <person name="Putonti C."/>
            <person name="Lawley T."/>
            <person name="Wolfe A.J."/>
        </authorList>
    </citation>
    <scope>NUCLEOTIDE SEQUENCE [LARGE SCALE GENOMIC DNA]</scope>
    <source>
        <strain evidence="16 17">UMB1301</strain>
    </source>
</reference>
<dbReference type="EMBL" id="PNHK01000004">
    <property type="protein sequence ID" value="PMD04864.1"/>
    <property type="molecule type" value="Genomic_DNA"/>
</dbReference>
<feature type="transmembrane region" description="Helical" evidence="10">
    <location>
        <begin position="559"/>
        <end position="579"/>
    </location>
</feature>
<feature type="transmembrane region" description="Helical" evidence="10">
    <location>
        <begin position="447"/>
        <end position="469"/>
    </location>
</feature>
<dbReference type="Pfam" id="PF20501">
    <property type="entry name" value="MbhE"/>
    <property type="match status" value="1"/>
</dbReference>
<feature type="transmembrane region" description="Helical" evidence="10">
    <location>
        <begin position="105"/>
        <end position="122"/>
    </location>
</feature>
<feature type="domain" description="NADH:quinone oxidoreductase/Mrp antiporter transmembrane" evidence="11">
    <location>
        <begin position="125"/>
        <end position="407"/>
    </location>
</feature>
<dbReference type="AlphaFoldDB" id="A0A2N6VL72"/>
<feature type="transmembrane region" description="Helical" evidence="10">
    <location>
        <begin position="321"/>
        <end position="344"/>
    </location>
</feature>
<evidence type="ECO:0000256" key="6">
    <source>
        <dbReference type="ARBA" id="ARBA00022989"/>
    </source>
</evidence>
<keyword evidence="6 10" id="KW-1133">Transmembrane helix</keyword>
<feature type="transmembrane region" description="Helical" evidence="10">
    <location>
        <begin position="158"/>
        <end position="182"/>
    </location>
</feature>
<evidence type="ECO:0000256" key="5">
    <source>
        <dbReference type="ARBA" id="ARBA00022692"/>
    </source>
</evidence>
<dbReference type="InterPro" id="IPR050616">
    <property type="entry name" value="CPA3_Na-H_Antiporter_A"/>
</dbReference>
<dbReference type="InterPro" id="IPR046806">
    <property type="entry name" value="MrpA_C/MbhE"/>
</dbReference>
<feature type="transmembrane region" description="Helical" evidence="10">
    <location>
        <begin position="640"/>
        <end position="659"/>
    </location>
</feature>
<feature type="transmembrane region" description="Helical" evidence="10">
    <location>
        <begin position="365"/>
        <end position="384"/>
    </location>
</feature>
<feature type="transmembrane region" description="Helical" evidence="10">
    <location>
        <begin position="855"/>
        <end position="874"/>
    </location>
</feature>
<evidence type="ECO:0000259" key="13">
    <source>
        <dbReference type="Pfam" id="PF04039"/>
    </source>
</evidence>
<dbReference type="Proteomes" id="UP000235598">
    <property type="component" value="Unassembled WGS sequence"/>
</dbReference>
<dbReference type="GO" id="GO:0006811">
    <property type="term" value="P:monoatomic ion transport"/>
    <property type="evidence" value="ECO:0007669"/>
    <property type="project" value="UniProtKB-KW"/>
</dbReference>
<sequence>MGAILSTFFVAACFAPLLFRFLGRNAFLLLAAVPLTGLMFSIIQAPAVLAGRPPWELYDWLPVLDMSIIFRMDTLSWILSLMVTGVGTLVFVYCARYFSERDPGLGEFAANLTAFAGMMYGLVLADELLVLFMFWEGTTVFSYLLIGFSSTRQQSRRAALQALVVTTFGGLIMLLGMLMLSHEYGTGRISDITTRGYLEGNVVVAIAMYLILIGAISKSALVPFHFWLPGAMAAPTPVSAYLHAAAMVKAGIFLILRFSPSFYTMPGWVPVLVTVGVGTMLIGAWQALREFDLKLVLAYGTVSQLGFLTAVSAFGTRGVTIAALAMLVSHALFKSTLFLTVGIIDHAVGTRDLRKLSGYGKRDPWLAGVGIVAAASMAGVPPLYGFVAKEAVIETILATQSKAGYIALAGILLGSVMTVGYAWRFVYGAFATKENIEPVSGHSTSKLLMVSPVFLAAALTVLGPLSFVLNGPFEAYTHDFSGHSYHLALWHGFTPALALSGAIFAVGAVLIYAGPYVSQFQSHMPTIIDFPRAYSRIIQGLVSTAAYVTSRTQRGSMPFYQSVIYAVAIAGMGITLLANNSWGVVPEFAQSWGQVAVAAIIIPAALAATIARKRFQAVLIVGVTGYGMVAFFAMQGAPDLALTQALVETITIVVFILVLRRLPVNMAGDPAKNFSPPVRAIIGASFGILMMVGVVVAMGNRIHTPVSDVWGELAYNVGHGKNIVNVALVDIRAWDTMGELSVVVVAATGIASLIFVQSRERKLQRVDFPTDIPSGFRRFTVPVAEDILPKNSDETADDKPSNHDQESKRNAWLMAGRTLAPRNRSIMLEVLVRLIFHAMLVISVYLLFAGHNAPGGGFAAGLVAGLAFTVRYLAGGRYELAEAAVFDAGRLLGTGLAIVMLTALGGLLWGEAVLQSEYWSATLPVLGELSLGTSTLFDIGVYFVVMGLMLDILRSLGAEVDRHQEADEQRLAEVLAEGDEQADRRKLSAIMGRIDSLRDRIDRRGDGL</sequence>
<accession>A0A2N6VL72</accession>
<evidence type="ECO:0000259" key="15">
    <source>
        <dbReference type="Pfam" id="PF20501"/>
    </source>
</evidence>
<dbReference type="InterPro" id="IPR007182">
    <property type="entry name" value="MnhB"/>
</dbReference>
<feature type="domain" description="Na+/H+ antiporter MnhB subunit-related protein" evidence="13">
    <location>
        <begin position="827"/>
        <end position="950"/>
    </location>
</feature>
<feature type="transmembrane region" description="Helical" evidence="10">
    <location>
        <begin position="489"/>
        <end position="514"/>
    </location>
</feature>
<evidence type="ECO:0000256" key="4">
    <source>
        <dbReference type="ARBA" id="ARBA00022475"/>
    </source>
</evidence>
<dbReference type="NCBIfam" id="NF009284">
    <property type="entry name" value="PRK12644.1"/>
    <property type="match status" value="1"/>
</dbReference>
<comment type="subcellular location">
    <subcellularLocation>
        <location evidence="1">Cell membrane</location>
        <topology evidence="1">Multi-pass membrane protein</topology>
    </subcellularLocation>
    <subcellularLocation>
        <location evidence="9">Membrane</location>
        <topology evidence="9">Multi-pass membrane protein</topology>
    </subcellularLocation>
</comment>
<keyword evidence="3" id="KW-0050">Antiport</keyword>
<feature type="transmembrane region" description="Helical" evidence="10">
    <location>
        <begin position="929"/>
        <end position="953"/>
    </location>
</feature>
<feature type="domain" description="NADH-Ubiquinone oxidoreductase (complex I) chain 5 N-terminal" evidence="12">
    <location>
        <begin position="64"/>
        <end position="108"/>
    </location>
</feature>
<dbReference type="Pfam" id="PF00662">
    <property type="entry name" value="Proton_antipo_N"/>
    <property type="match status" value="1"/>
</dbReference>
<evidence type="ECO:0000259" key="12">
    <source>
        <dbReference type="Pfam" id="PF00662"/>
    </source>
</evidence>
<feature type="domain" description="MrpA C-terminal/MbhD" evidence="14">
    <location>
        <begin position="600"/>
        <end position="663"/>
    </location>
</feature>
<feature type="transmembrane region" description="Helical" evidence="10">
    <location>
        <begin position="128"/>
        <end position="146"/>
    </location>
</feature>
<dbReference type="PANTHER" id="PTHR43373">
    <property type="entry name" value="NA(+)/H(+) ANTIPORTER SUBUNIT"/>
    <property type="match status" value="1"/>
</dbReference>
<dbReference type="Pfam" id="PF00361">
    <property type="entry name" value="Proton_antipo_M"/>
    <property type="match status" value="1"/>
</dbReference>
<evidence type="ECO:0000256" key="9">
    <source>
        <dbReference type="RuleBase" id="RU000320"/>
    </source>
</evidence>
<protein>
    <submittedName>
        <fullName evidence="16">Na+/H+ antiporter subunit A</fullName>
    </submittedName>
</protein>
<keyword evidence="7" id="KW-0406">Ion transport</keyword>
<feature type="transmembrane region" description="Helical" evidence="10">
    <location>
        <begin position="680"/>
        <end position="699"/>
    </location>
</feature>
<organism evidence="16 17">
    <name type="scientific">Brevibacterium paucivorans</name>
    <dbReference type="NCBI Taxonomy" id="170994"/>
    <lineage>
        <taxon>Bacteria</taxon>
        <taxon>Bacillati</taxon>
        <taxon>Actinomycetota</taxon>
        <taxon>Actinomycetes</taxon>
        <taxon>Micrococcales</taxon>
        <taxon>Brevibacteriaceae</taxon>
        <taxon>Brevibacterium</taxon>
    </lineage>
</organism>
<proteinExistence type="predicted"/>
<feature type="transmembrane region" description="Helical" evidence="10">
    <location>
        <begin position="886"/>
        <end position="909"/>
    </location>
</feature>
<feature type="transmembrane region" description="Helical" evidence="10">
    <location>
        <begin position="6"/>
        <end position="22"/>
    </location>
</feature>
<dbReference type="InterPro" id="IPR025383">
    <property type="entry name" value="MrpA_C/MbhD"/>
</dbReference>
<evidence type="ECO:0000256" key="1">
    <source>
        <dbReference type="ARBA" id="ARBA00004651"/>
    </source>
</evidence>
<dbReference type="RefSeq" id="WP_102239502.1">
    <property type="nucleotide sequence ID" value="NZ_BAAAIM010000003.1"/>
</dbReference>
<dbReference type="PANTHER" id="PTHR43373:SF1">
    <property type="entry name" value="NA(+)_H(+) ANTIPORTER SUBUNIT A"/>
    <property type="match status" value="1"/>
</dbReference>
<evidence type="ECO:0000313" key="16">
    <source>
        <dbReference type="EMBL" id="PMD04864.1"/>
    </source>
</evidence>
<dbReference type="GO" id="GO:0005886">
    <property type="term" value="C:plasma membrane"/>
    <property type="evidence" value="ECO:0007669"/>
    <property type="project" value="UniProtKB-SubCell"/>
</dbReference>
<feature type="transmembrane region" description="Helical" evidence="10">
    <location>
        <begin position="68"/>
        <end position="93"/>
    </location>
</feature>
<feature type="domain" description="MrpA C-terminal/MbhE" evidence="15">
    <location>
        <begin position="687"/>
        <end position="754"/>
    </location>
</feature>
<dbReference type="PRINTS" id="PR01435">
    <property type="entry name" value="NPOXDRDTASE5"/>
</dbReference>
<gene>
    <name evidence="16" type="ORF">CJ199_10950</name>
</gene>
<dbReference type="PRINTS" id="PR01434">
    <property type="entry name" value="NADHDHGNASE5"/>
</dbReference>
<keyword evidence="5 9" id="KW-0812">Transmembrane</keyword>
<feature type="transmembrane region" description="Helical" evidence="10">
    <location>
        <begin position="617"/>
        <end position="634"/>
    </location>
</feature>
<evidence type="ECO:0000313" key="17">
    <source>
        <dbReference type="Proteomes" id="UP000235598"/>
    </source>
</evidence>
<name>A0A2N6VL72_9MICO</name>
<evidence type="ECO:0000256" key="8">
    <source>
        <dbReference type="ARBA" id="ARBA00023136"/>
    </source>
</evidence>
<feature type="transmembrane region" description="Helical" evidence="10">
    <location>
        <begin position="202"/>
        <end position="228"/>
    </location>
</feature>
<keyword evidence="8 10" id="KW-0472">Membrane</keyword>
<dbReference type="Pfam" id="PF04039">
    <property type="entry name" value="MnhB"/>
    <property type="match status" value="1"/>
</dbReference>
<evidence type="ECO:0000256" key="2">
    <source>
        <dbReference type="ARBA" id="ARBA00022448"/>
    </source>
</evidence>
<comment type="caution">
    <text evidence="16">The sequence shown here is derived from an EMBL/GenBank/DDBJ whole genome shotgun (WGS) entry which is preliminary data.</text>
</comment>
<dbReference type="OrthoDB" id="9811798at2"/>
<feature type="transmembrane region" description="Helical" evidence="10">
    <location>
        <begin position="404"/>
        <end position="426"/>
    </location>
</feature>
<feature type="transmembrane region" description="Helical" evidence="10">
    <location>
        <begin position="591"/>
        <end position="610"/>
    </location>
</feature>
<feature type="transmembrane region" description="Helical" evidence="10">
    <location>
        <begin position="737"/>
        <end position="756"/>
    </location>
</feature>
<dbReference type="Pfam" id="PF13244">
    <property type="entry name" value="MbhD"/>
    <property type="match status" value="1"/>
</dbReference>
<dbReference type="InterPro" id="IPR001516">
    <property type="entry name" value="Proton_antipo_N"/>
</dbReference>
<feature type="transmembrane region" description="Helical" evidence="10">
    <location>
        <begin position="295"/>
        <end position="315"/>
    </location>
</feature>
<evidence type="ECO:0000256" key="3">
    <source>
        <dbReference type="ARBA" id="ARBA00022449"/>
    </source>
</evidence>
<evidence type="ECO:0000259" key="11">
    <source>
        <dbReference type="Pfam" id="PF00361"/>
    </source>
</evidence>
<evidence type="ECO:0000256" key="7">
    <source>
        <dbReference type="ARBA" id="ARBA00023065"/>
    </source>
</evidence>
<evidence type="ECO:0000259" key="14">
    <source>
        <dbReference type="Pfam" id="PF13244"/>
    </source>
</evidence>
<dbReference type="InterPro" id="IPR001750">
    <property type="entry name" value="ND/Mrp_TM"/>
</dbReference>
<evidence type="ECO:0000256" key="10">
    <source>
        <dbReference type="SAM" id="Phobius"/>
    </source>
</evidence>
<feature type="transmembrane region" description="Helical" evidence="10">
    <location>
        <begin position="830"/>
        <end position="849"/>
    </location>
</feature>
<dbReference type="GO" id="GO:0015297">
    <property type="term" value="F:antiporter activity"/>
    <property type="evidence" value="ECO:0007669"/>
    <property type="project" value="UniProtKB-KW"/>
</dbReference>